<dbReference type="SUPFAM" id="SSF56219">
    <property type="entry name" value="DNase I-like"/>
    <property type="match status" value="1"/>
</dbReference>
<comment type="caution">
    <text evidence="1">The sequence shown here is derived from an EMBL/GenBank/DDBJ whole genome shotgun (WGS) entry which is preliminary data.</text>
</comment>
<dbReference type="EMBL" id="RCHS01002988">
    <property type="protein sequence ID" value="RMX44389.1"/>
    <property type="molecule type" value="Genomic_DNA"/>
</dbReference>
<evidence type="ECO:0008006" key="3">
    <source>
        <dbReference type="Google" id="ProtNLM"/>
    </source>
</evidence>
<evidence type="ECO:0000313" key="2">
    <source>
        <dbReference type="Proteomes" id="UP000275408"/>
    </source>
</evidence>
<feature type="non-terminal residue" evidence="1">
    <location>
        <position position="1"/>
    </location>
</feature>
<dbReference type="InterPro" id="IPR036691">
    <property type="entry name" value="Endo/exonu/phosph_ase_sf"/>
</dbReference>
<reference evidence="1 2" key="1">
    <citation type="journal article" date="2018" name="Sci. Rep.">
        <title>Comparative analysis of the Pocillopora damicornis genome highlights role of immune system in coral evolution.</title>
        <authorList>
            <person name="Cunning R."/>
            <person name="Bay R.A."/>
            <person name="Gillette P."/>
            <person name="Baker A.C."/>
            <person name="Traylor-Knowles N."/>
        </authorList>
    </citation>
    <scope>NUCLEOTIDE SEQUENCE [LARGE SCALE GENOMIC DNA]</scope>
    <source>
        <strain evidence="1">RSMAS</strain>
        <tissue evidence="1">Whole animal</tissue>
    </source>
</reference>
<dbReference type="Proteomes" id="UP000275408">
    <property type="component" value="Unassembled WGS sequence"/>
</dbReference>
<dbReference type="OrthoDB" id="5947836at2759"/>
<proteinExistence type="predicted"/>
<dbReference type="PANTHER" id="PTHR33395:SF22">
    <property type="entry name" value="REVERSE TRANSCRIPTASE DOMAIN-CONTAINING PROTEIN"/>
    <property type="match status" value="1"/>
</dbReference>
<sequence length="540" mass="61536">AKRDLSDGEFGIPGYKLFRKGRDGRNGGIVAYVRNDILVTRRDDLEIDSVEGLWLEIVVTKSRNFLLGTFCGPDSSSQYYDNQFMTKLDIILACAAVQEKETILTGDFNCCFMSSKCNSPDRILIDNNLSWKYHIDYISSKVSKGIGIIARLRHLVPFATLLNIYRSLIEPYISYGLIAWGQAANTHLNKVLILQKRALRLMYFADSKSHSAPLLVNSRILPITMLYSHLVSSLMHDIDNHRAPSNISMLFIHSEQVHHHFTRFSATANLYVKASRTNQLLFSFARIGVRLWNSIPKELRIKNRTPFKRELKNRLLKLLENEEMNVDIRCSEIYLIATNCPQNISNFRVVSLHLRNLAGIDWNFNSIDGQTASVDEPWDHFKTSFVCAANKHAPVLHKRVQGVDMCPWLSKNIKINMRRCNFLLKRPRNMNNSKDWANYQCCRNKVSNSIRKANASYHYHLVKDSGKDHKALWKAIKKILPGEKTAVFPKINSGQSITSDKKAIASAFNKFFVSATTRLLECLPSASSSSTGSQNIHHII</sequence>
<organism evidence="1 2">
    <name type="scientific">Pocillopora damicornis</name>
    <name type="common">Cauliflower coral</name>
    <name type="synonym">Millepora damicornis</name>
    <dbReference type="NCBI Taxonomy" id="46731"/>
    <lineage>
        <taxon>Eukaryota</taxon>
        <taxon>Metazoa</taxon>
        <taxon>Cnidaria</taxon>
        <taxon>Anthozoa</taxon>
        <taxon>Hexacorallia</taxon>
        <taxon>Scleractinia</taxon>
        <taxon>Astrocoeniina</taxon>
        <taxon>Pocilloporidae</taxon>
        <taxon>Pocillopora</taxon>
    </lineage>
</organism>
<dbReference type="PANTHER" id="PTHR33395">
    <property type="entry name" value="TRANSCRIPTASE, PUTATIVE-RELATED-RELATED"/>
    <property type="match status" value="1"/>
</dbReference>
<feature type="non-terminal residue" evidence="1">
    <location>
        <position position="540"/>
    </location>
</feature>
<gene>
    <name evidence="1" type="ORF">pdam_00011197</name>
</gene>
<dbReference type="Gene3D" id="3.60.10.10">
    <property type="entry name" value="Endonuclease/exonuclease/phosphatase"/>
    <property type="match status" value="1"/>
</dbReference>
<dbReference type="AlphaFoldDB" id="A0A3M6TSU3"/>
<evidence type="ECO:0000313" key="1">
    <source>
        <dbReference type="EMBL" id="RMX44389.1"/>
    </source>
</evidence>
<accession>A0A3M6TSU3</accession>
<keyword evidence="2" id="KW-1185">Reference proteome</keyword>
<name>A0A3M6TSU3_POCDA</name>
<protein>
    <recommendedName>
        <fullName evidence="3">Endonuclease/exonuclease/phosphatase domain-containing protein</fullName>
    </recommendedName>
</protein>